<dbReference type="Gene3D" id="3.40.30.10">
    <property type="entry name" value="Glutaredoxin"/>
    <property type="match status" value="1"/>
</dbReference>
<keyword evidence="8" id="KW-1185">Reference proteome</keyword>
<evidence type="ECO:0000256" key="5">
    <source>
        <dbReference type="ARBA" id="ARBA00023284"/>
    </source>
</evidence>
<comment type="function">
    <text evidence="1">Participates in various redox reactions through the reversible oxidation of its active center dithiol to a disulfide and catalyzes dithiol-disulfide exchange reactions.</text>
</comment>
<feature type="domain" description="Thioredoxin" evidence="6">
    <location>
        <begin position="34"/>
        <end position="161"/>
    </location>
</feature>
<protein>
    <submittedName>
        <fullName evidence="7">Thioredoxin TRX</fullName>
    </submittedName>
</protein>
<dbReference type="Pfam" id="PF00085">
    <property type="entry name" value="Thioredoxin"/>
    <property type="match status" value="1"/>
</dbReference>
<dbReference type="InterPro" id="IPR017937">
    <property type="entry name" value="Thioredoxin_CS"/>
</dbReference>
<accession>R7QJF9</accession>
<evidence type="ECO:0000259" key="6">
    <source>
        <dbReference type="PROSITE" id="PS51352"/>
    </source>
</evidence>
<organism evidence="7 8">
    <name type="scientific">Chondrus crispus</name>
    <name type="common">Carrageen Irish moss</name>
    <name type="synonym">Polymorpha crispa</name>
    <dbReference type="NCBI Taxonomy" id="2769"/>
    <lineage>
        <taxon>Eukaryota</taxon>
        <taxon>Rhodophyta</taxon>
        <taxon>Florideophyceae</taxon>
        <taxon>Rhodymeniophycidae</taxon>
        <taxon>Gigartinales</taxon>
        <taxon>Gigartinaceae</taxon>
        <taxon>Chondrus</taxon>
    </lineage>
</organism>
<dbReference type="KEGG" id="ccp:CHC_T00008576001"/>
<dbReference type="GO" id="GO:0005737">
    <property type="term" value="C:cytoplasm"/>
    <property type="evidence" value="ECO:0007669"/>
    <property type="project" value="TreeGrafter"/>
</dbReference>
<sequence length="161" mass="17640">MPLSPAFVPSVAPISSVSRSSFVSSVRPVAYHAAQLPSYASRVSHSVVKCSWKPLDITSENFESDVLKSDKPVLVDFYAEWCGPCKLMSPLMDWAATEFKGKLKVVKVDTDKDDVLIDTYSIRGLPTFAVFKDGEAFGVREGAMGKPALEDYILKYAPEVA</sequence>
<dbReference type="AlphaFoldDB" id="R7QJF9"/>
<dbReference type="InterPro" id="IPR013766">
    <property type="entry name" value="Thioredoxin_domain"/>
</dbReference>
<dbReference type="PANTHER" id="PTHR45663">
    <property type="entry name" value="GEO12009P1"/>
    <property type="match status" value="1"/>
</dbReference>
<dbReference type="OMA" id="WAATEFK"/>
<name>R7QJF9_CHOCR</name>
<dbReference type="GeneID" id="17326264"/>
<dbReference type="PROSITE" id="PS51352">
    <property type="entry name" value="THIOREDOXIN_2"/>
    <property type="match status" value="1"/>
</dbReference>
<keyword evidence="2" id="KW-0813">Transport</keyword>
<evidence type="ECO:0000256" key="1">
    <source>
        <dbReference type="ARBA" id="ARBA00003318"/>
    </source>
</evidence>
<evidence type="ECO:0000313" key="8">
    <source>
        <dbReference type="Proteomes" id="UP000012073"/>
    </source>
</evidence>
<dbReference type="PROSITE" id="PS00194">
    <property type="entry name" value="THIOREDOXIN_1"/>
    <property type="match status" value="1"/>
</dbReference>
<dbReference type="PANTHER" id="PTHR45663:SF22">
    <property type="entry name" value="THIOREDOXIN X, CHLOROPLASTIC"/>
    <property type="match status" value="1"/>
</dbReference>
<dbReference type="FunFam" id="3.40.30.10:FF:000001">
    <property type="entry name" value="Thioredoxin"/>
    <property type="match status" value="1"/>
</dbReference>
<evidence type="ECO:0000313" key="7">
    <source>
        <dbReference type="EMBL" id="CDF38652.1"/>
    </source>
</evidence>
<dbReference type="SUPFAM" id="SSF52833">
    <property type="entry name" value="Thioredoxin-like"/>
    <property type="match status" value="1"/>
</dbReference>
<keyword evidence="4" id="KW-1015">Disulfide bond</keyword>
<dbReference type="EMBL" id="HG001949">
    <property type="protein sequence ID" value="CDF38652.1"/>
    <property type="molecule type" value="Genomic_DNA"/>
</dbReference>
<dbReference type="PhylomeDB" id="R7QJF9"/>
<dbReference type="OrthoDB" id="2121326at2759"/>
<evidence type="ECO:0000256" key="2">
    <source>
        <dbReference type="ARBA" id="ARBA00022448"/>
    </source>
</evidence>
<dbReference type="PRINTS" id="PR00421">
    <property type="entry name" value="THIOREDOXIN"/>
</dbReference>
<keyword evidence="3" id="KW-0249">Electron transport</keyword>
<dbReference type="Gramene" id="CDF38652">
    <property type="protein sequence ID" value="CDF38652"/>
    <property type="gene ID" value="CHC_T00008576001"/>
</dbReference>
<dbReference type="RefSeq" id="XP_005718557.1">
    <property type="nucleotide sequence ID" value="XM_005718500.1"/>
</dbReference>
<gene>
    <name evidence="7" type="ORF">CHC_T00008576001</name>
</gene>
<evidence type="ECO:0000256" key="4">
    <source>
        <dbReference type="ARBA" id="ARBA00023157"/>
    </source>
</evidence>
<reference evidence="8" key="1">
    <citation type="journal article" date="2013" name="Proc. Natl. Acad. Sci. U.S.A.">
        <title>Genome structure and metabolic features in the red seaweed Chondrus crispus shed light on evolution of the Archaeplastida.</title>
        <authorList>
            <person name="Collen J."/>
            <person name="Porcel B."/>
            <person name="Carre W."/>
            <person name="Ball S.G."/>
            <person name="Chaparro C."/>
            <person name="Tonon T."/>
            <person name="Barbeyron T."/>
            <person name="Michel G."/>
            <person name="Noel B."/>
            <person name="Valentin K."/>
            <person name="Elias M."/>
            <person name="Artiguenave F."/>
            <person name="Arun A."/>
            <person name="Aury J.M."/>
            <person name="Barbosa-Neto J.F."/>
            <person name="Bothwell J.H."/>
            <person name="Bouget F.Y."/>
            <person name="Brillet L."/>
            <person name="Cabello-Hurtado F."/>
            <person name="Capella-Gutierrez S."/>
            <person name="Charrier B."/>
            <person name="Cladiere L."/>
            <person name="Cock J.M."/>
            <person name="Coelho S.M."/>
            <person name="Colleoni C."/>
            <person name="Czjzek M."/>
            <person name="Da Silva C."/>
            <person name="Delage L."/>
            <person name="Denoeud F."/>
            <person name="Deschamps P."/>
            <person name="Dittami S.M."/>
            <person name="Gabaldon T."/>
            <person name="Gachon C.M."/>
            <person name="Groisillier A."/>
            <person name="Herve C."/>
            <person name="Jabbari K."/>
            <person name="Katinka M."/>
            <person name="Kloareg B."/>
            <person name="Kowalczyk N."/>
            <person name="Labadie K."/>
            <person name="Leblanc C."/>
            <person name="Lopez P.J."/>
            <person name="McLachlan D.H."/>
            <person name="Meslet-Cladiere L."/>
            <person name="Moustafa A."/>
            <person name="Nehr Z."/>
            <person name="Nyvall Collen P."/>
            <person name="Panaud O."/>
            <person name="Partensky F."/>
            <person name="Poulain J."/>
            <person name="Rensing S.A."/>
            <person name="Rousvoal S."/>
            <person name="Samson G."/>
            <person name="Symeonidi A."/>
            <person name="Weissenbach J."/>
            <person name="Zambounis A."/>
            <person name="Wincker P."/>
            <person name="Boyen C."/>
        </authorList>
    </citation>
    <scope>NUCLEOTIDE SEQUENCE [LARGE SCALE GENOMIC DNA]</scope>
    <source>
        <strain evidence="8">cv. Stackhouse</strain>
    </source>
</reference>
<evidence type="ECO:0000256" key="3">
    <source>
        <dbReference type="ARBA" id="ARBA00022982"/>
    </source>
</evidence>
<dbReference type="NCBIfam" id="TIGR01068">
    <property type="entry name" value="thioredoxin"/>
    <property type="match status" value="1"/>
</dbReference>
<dbReference type="InterPro" id="IPR036249">
    <property type="entry name" value="Thioredoxin-like_sf"/>
</dbReference>
<dbReference type="STRING" id="2769.R7QJF9"/>
<dbReference type="GO" id="GO:0015035">
    <property type="term" value="F:protein-disulfide reductase activity"/>
    <property type="evidence" value="ECO:0007669"/>
    <property type="project" value="InterPro"/>
</dbReference>
<dbReference type="CDD" id="cd02947">
    <property type="entry name" value="TRX_family"/>
    <property type="match status" value="1"/>
</dbReference>
<proteinExistence type="predicted"/>
<dbReference type="InterPro" id="IPR005746">
    <property type="entry name" value="Thioredoxin"/>
</dbReference>
<dbReference type="Proteomes" id="UP000012073">
    <property type="component" value="Unassembled WGS sequence"/>
</dbReference>
<keyword evidence="5" id="KW-0676">Redox-active center</keyword>